<protein>
    <recommendedName>
        <fullName evidence="3 9">Arginase</fullName>
        <ecNumber evidence="2 9">3.5.3.1</ecNumber>
    </recommendedName>
</protein>
<dbReference type="NCBIfam" id="TIGR01229">
    <property type="entry name" value="rocF_arginase"/>
    <property type="match status" value="1"/>
</dbReference>
<dbReference type="Proteomes" id="UP000441925">
    <property type="component" value="Unassembled WGS sequence"/>
</dbReference>
<dbReference type="CDD" id="cd09989">
    <property type="entry name" value="Arginase"/>
    <property type="match status" value="1"/>
</dbReference>
<evidence type="ECO:0000256" key="12">
    <source>
        <dbReference type="RuleBase" id="RU361159"/>
    </source>
</evidence>
<dbReference type="PANTHER" id="PTHR43782">
    <property type="entry name" value="ARGINASE"/>
    <property type="match status" value="1"/>
</dbReference>
<dbReference type="AlphaFoldDB" id="A0A6N7VTF7"/>
<keyword evidence="14" id="KW-1185">Reference proteome</keyword>
<evidence type="ECO:0000256" key="8">
    <source>
        <dbReference type="ARBA" id="ARBA00047391"/>
    </source>
</evidence>
<dbReference type="FunFam" id="3.40.800.10:FF:000012">
    <property type="entry name" value="Arginase"/>
    <property type="match status" value="1"/>
</dbReference>
<evidence type="ECO:0000256" key="11">
    <source>
        <dbReference type="PROSITE-ProRule" id="PRU00742"/>
    </source>
</evidence>
<dbReference type="GO" id="GO:0005737">
    <property type="term" value="C:cytoplasm"/>
    <property type="evidence" value="ECO:0007669"/>
    <property type="project" value="TreeGrafter"/>
</dbReference>
<dbReference type="PROSITE" id="PS51409">
    <property type="entry name" value="ARGINASE_2"/>
    <property type="match status" value="1"/>
</dbReference>
<dbReference type="GO" id="GO:0004053">
    <property type="term" value="F:arginase activity"/>
    <property type="evidence" value="ECO:0007669"/>
    <property type="project" value="UniProtKB-UniRule"/>
</dbReference>
<evidence type="ECO:0000256" key="10">
    <source>
        <dbReference type="PIRSR" id="PIRSR036979-1"/>
    </source>
</evidence>
<dbReference type="PRINTS" id="PR00116">
    <property type="entry name" value="ARGINASE"/>
</dbReference>
<feature type="binding site" evidence="10">
    <location>
        <position position="126"/>
    </location>
    <ligand>
        <name>Mn(2+)</name>
        <dbReference type="ChEBI" id="CHEBI:29035"/>
        <label>2</label>
    </ligand>
</feature>
<evidence type="ECO:0000256" key="2">
    <source>
        <dbReference type="ARBA" id="ARBA00012168"/>
    </source>
</evidence>
<dbReference type="GO" id="GO:0006525">
    <property type="term" value="P:arginine metabolic process"/>
    <property type="evidence" value="ECO:0007669"/>
    <property type="project" value="UniProtKB-KW"/>
</dbReference>
<gene>
    <name evidence="13" type="primary">rocF</name>
    <name evidence="13" type="ORF">FYJ26_01470</name>
</gene>
<proteinExistence type="inferred from homology"/>
<dbReference type="SUPFAM" id="SSF52768">
    <property type="entry name" value="Arginase/deacetylase"/>
    <property type="match status" value="1"/>
</dbReference>
<dbReference type="InterPro" id="IPR014033">
    <property type="entry name" value="Arginase"/>
</dbReference>
<dbReference type="InterPro" id="IPR023696">
    <property type="entry name" value="Ureohydrolase_dom_sf"/>
</dbReference>
<evidence type="ECO:0000256" key="6">
    <source>
        <dbReference type="ARBA" id="ARBA00022801"/>
    </source>
</evidence>
<evidence type="ECO:0000313" key="14">
    <source>
        <dbReference type="Proteomes" id="UP000441925"/>
    </source>
</evidence>
<comment type="pathway">
    <text evidence="1">Nitrogen metabolism; urea cycle; L-ornithine and urea from L-arginine: step 1/1.</text>
</comment>
<evidence type="ECO:0000313" key="13">
    <source>
        <dbReference type="EMBL" id="MSS77107.1"/>
    </source>
</evidence>
<dbReference type="PANTHER" id="PTHR43782:SF3">
    <property type="entry name" value="ARGINASE"/>
    <property type="match status" value="1"/>
</dbReference>
<feature type="binding site" evidence="10">
    <location>
        <position position="226"/>
    </location>
    <ligand>
        <name>Mn(2+)</name>
        <dbReference type="ChEBI" id="CHEBI:29035"/>
        <label>1</label>
    </ligand>
</feature>
<dbReference type="PIRSF" id="PIRSF036979">
    <property type="entry name" value="Arginase"/>
    <property type="match status" value="1"/>
</dbReference>
<dbReference type="GO" id="GO:0030145">
    <property type="term" value="F:manganese ion binding"/>
    <property type="evidence" value="ECO:0007669"/>
    <property type="project" value="TreeGrafter"/>
</dbReference>
<comment type="catalytic activity">
    <reaction evidence="8 12">
        <text>L-arginine + H2O = urea + L-ornithine</text>
        <dbReference type="Rhea" id="RHEA:20569"/>
        <dbReference type="ChEBI" id="CHEBI:15377"/>
        <dbReference type="ChEBI" id="CHEBI:16199"/>
        <dbReference type="ChEBI" id="CHEBI:32682"/>
        <dbReference type="ChEBI" id="CHEBI:46911"/>
        <dbReference type="EC" id="3.5.3.1"/>
    </reaction>
</comment>
<keyword evidence="6 12" id="KW-0378">Hydrolase</keyword>
<dbReference type="Gene3D" id="3.40.800.10">
    <property type="entry name" value="Ureohydrolase domain"/>
    <property type="match status" value="1"/>
</dbReference>
<keyword evidence="4 12" id="KW-0056">Arginine metabolism</keyword>
<dbReference type="EMBL" id="VULQ01000001">
    <property type="protein sequence ID" value="MSS77107.1"/>
    <property type="molecule type" value="Genomic_DNA"/>
</dbReference>
<feature type="binding site" evidence="10">
    <location>
        <position position="224"/>
    </location>
    <ligand>
        <name>Mn(2+)</name>
        <dbReference type="ChEBI" id="CHEBI:29035"/>
        <label>1</label>
    </ligand>
</feature>
<name>A0A6N7VTF7_9FIRM</name>
<comment type="similarity">
    <text evidence="11 12">Belongs to the arginase family.</text>
</comment>
<comment type="caution">
    <text evidence="13">The sequence shown here is derived from an EMBL/GenBank/DDBJ whole genome shotgun (WGS) entry which is preliminary data.</text>
</comment>
<dbReference type="EC" id="3.5.3.1" evidence="2 9"/>
<dbReference type="InterPro" id="IPR006035">
    <property type="entry name" value="Ureohydrolase"/>
</dbReference>
<evidence type="ECO:0000256" key="3">
    <source>
        <dbReference type="ARBA" id="ARBA00018123"/>
    </source>
</evidence>
<keyword evidence="7 10" id="KW-0464">Manganese</keyword>
<feature type="binding site" evidence="10">
    <location>
        <position position="124"/>
    </location>
    <ligand>
        <name>Mn(2+)</name>
        <dbReference type="ChEBI" id="CHEBI:29035"/>
        <label>2</label>
    </ligand>
</feature>
<evidence type="ECO:0000256" key="7">
    <source>
        <dbReference type="ARBA" id="ARBA00023211"/>
    </source>
</evidence>
<evidence type="ECO:0000256" key="1">
    <source>
        <dbReference type="ARBA" id="ARBA00005098"/>
    </source>
</evidence>
<dbReference type="RefSeq" id="WP_154538954.1">
    <property type="nucleotide sequence ID" value="NZ_JAXDSU010000079.1"/>
</dbReference>
<evidence type="ECO:0000256" key="9">
    <source>
        <dbReference type="NCBIfam" id="TIGR01229"/>
    </source>
</evidence>
<reference evidence="13 14" key="1">
    <citation type="submission" date="2019-08" db="EMBL/GenBank/DDBJ databases">
        <title>In-depth cultivation of the pig gut microbiome towards novel bacterial diversity and tailored functional studies.</title>
        <authorList>
            <person name="Wylensek D."/>
            <person name="Hitch T.C.A."/>
            <person name="Clavel T."/>
        </authorList>
    </citation>
    <scope>NUCLEOTIDE SEQUENCE [LARGE SCALE GENOMIC DNA]</scope>
    <source>
        <strain evidence="13 14">WCA-380-WT-2B</strain>
    </source>
</reference>
<comment type="cofactor">
    <cofactor evidence="10 12">
        <name>Mn(2+)</name>
        <dbReference type="ChEBI" id="CHEBI:29035"/>
    </cofactor>
    <text evidence="10 12">Binds 2 manganese ions per subunit.</text>
</comment>
<feature type="binding site" evidence="10">
    <location>
        <position position="122"/>
    </location>
    <ligand>
        <name>Mn(2+)</name>
        <dbReference type="ChEBI" id="CHEBI:29035"/>
        <label>1</label>
    </ligand>
</feature>
<feature type="binding site" evidence="10">
    <location>
        <position position="99"/>
    </location>
    <ligand>
        <name>Mn(2+)</name>
        <dbReference type="ChEBI" id="CHEBI:29035"/>
        <label>1</label>
    </ligand>
</feature>
<evidence type="ECO:0000256" key="5">
    <source>
        <dbReference type="ARBA" id="ARBA00022723"/>
    </source>
</evidence>
<evidence type="ECO:0000256" key="4">
    <source>
        <dbReference type="ARBA" id="ARBA00022503"/>
    </source>
</evidence>
<accession>A0A6N7VTF7</accession>
<keyword evidence="5 10" id="KW-0479">Metal-binding</keyword>
<dbReference type="Pfam" id="PF00491">
    <property type="entry name" value="Arginase"/>
    <property type="match status" value="1"/>
</dbReference>
<organism evidence="13 14">
    <name type="scientific">Anaerococcus porci</name>
    <dbReference type="NCBI Taxonomy" id="2652269"/>
    <lineage>
        <taxon>Bacteria</taxon>
        <taxon>Bacillati</taxon>
        <taxon>Bacillota</taxon>
        <taxon>Tissierellia</taxon>
        <taxon>Tissierellales</taxon>
        <taxon>Peptoniphilaceae</taxon>
        <taxon>Anaerococcus</taxon>
    </lineage>
</organism>
<sequence>MKDNISVLGIPIDLGASTIGTRLGPDSIRLTGLLEELLDMGLDIYDFGNIDIKNSNKKIKFPSNMTNEDRLLPSLSHINEEVEKIYQRQSFPLILGGDHSLVLPSFKAFLKKYKNPGLIYIDAHADINTEKSSPTGNVHGMPVAALMGLCSNKLNNIGGSYKLNPQNLVYIAIRDIDKGEELIIKEKNIKYFSMADVYKYGIEEIVRKSMVYLGNLSSIYLSFDIDSMDCDIAPGTGVPVRGGLNYNQARLILSLFGKEEKIKGFELVEVNPSLDDKNKTSEIAKELILAFFGKSFI</sequence>